<name>A0A0V0HN68_SOLCH</name>
<keyword evidence="1" id="KW-0732">Signal</keyword>
<evidence type="ECO:0000313" key="2">
    <source>
        <dbReference type="EMBL" id="JAP21305.1"/>
    </source>
</evidence>
<reference evidence="2" key="1">
    <citation type="submission" date="2015-12" db="EMBL/GenBank/DDBJ databases">
        <title>Gene expression during late stages of embryo sac development: a critical building block for successful pollen-pistil interactions.</title>
        <authorList>
            <person name="Liu Y."/>
            <person name="Joly V."/>
            <person name="Sabar M."/>
            <person name="Matton D.P."/>
        </authorList>
    </citation>
    <scope>NUCLEOTIDE SEQUENCE</scope>
</reference>
<feature type="signal peptide" evidence="1">
    <location>
        <begin position="1"/>
        <end position="19"/>
    </location>
</feature>
<dbReference type="AlphaFoldDB" id="A0A0V0HN68"/>
<sequence length="74" mass="8968">MRWWFMKAHNEVLKTVLQALPICICWNTWKNRCSTKYGNKQSSSKRVKYLVYQDLTLLLHTVFPYLQCPNSWRT</sequence>
<organism evidence="2">
    <name type="scientific">Solanum chacoense</name>
    <name type="common">Chaco potato</name>
    <dbReference type="NCBI Taxonomy" id="4108"/>
    <lineage>
        <taxon>Eukaryota</taxon>
        <taxon>Viridiplantae</taxon>
        <taxon>Streptophyta</taxon>
        <taxon>Embryophyta</taxon>
        <taxon>Tracheophyta</taxon>
        <taxon>Spermatophyta</taxon>
        <taxon>Magnoliopsida</taxon>
        <taxon>eudicotyledons</taxon>
        <taxon>Gunneridae</taxon>
        <taxon>Pentapetalae</taxon>
        <taxon>asterids</taxon>
        <taxon>lamiids</taxon>
        <taxon>Solanales</taxon>
        <taxon>Solanaceae</taxon>
        <taxon>Solanoideae</taxon>
        <taxon>Solaneae</taxon>
        <taxon>Solanum</taxon>
    </lineage>
</organism>
<feature type="chain" id="PRO_5006866030" evidence="1">
    <location>
        <begin position="20"/>
        <end position="74"/>
    </location>
</feature>
<evidence type="ECO:0000256" key="1">
    <source>
        <dbReference type="SAM" id="SignalP"/>
    </source>
</evidence>
<protein>
    <submittedName>
        <fullName evidence="2">Putative ovule protein</fullName>
    </submittedName>
</protein>
<accession>A0A0V0HN68</accession>
<dbReference type="EMBL" id="GEDG01017844">
    <property type="protein sequence ID" value="JAP21305.1"/>
    <property type="molecule type" value="Transcribed_RNA"/>
</dbReference>
<proteinExistence type="predicted"/>